<feature type="transmembrane region" description="Helical" evidence="7">
    <location>
        <begin position="12"/>
        <end position="33"/>
    </location>
</feature>
<evidence type="ECO:0000313" key="9">
    <source>
        <dbReference type="EMBL" id="KAH8987007.1"/>
    </source>
</evidence>
<dbReference type="Proteomes" id="UP001201163">
    <property type="component" value="Unassembled WGS sequence"/>
</dbReference>
<organism evidence="9 10">
    <name type="scientific">Lactarius akahatsu</name>
    <dbReference type="NCBI Taxonomy" id="416441"/>
    <lineage>
        <taxon>Eukaryota</taxon>
        <taxon>Fungi</taxon>
        <taxon>Dikarya</taxon>
        <taxon>Basidiomycota</taxon>
        <taxon>Agaricomycotina</taxon>
        <taxon>Agaricomycetes</taxon>
        <taxon>Russulales</taxon>
        <taxon>Russulaceae</taxon>
        <taxon>Lactarius</taxon>
    </lineage>
</organism>
<comment type="caution">
    <text evidence="9">The sequence shown here is derived from an EMBL/GenBank/DDBJ whole genome shotgun (WGS) entry which is preliminary data.</text>
</comment>
<evidence type="ECO:0000256" key="3">
    <source>
        <dbReference type="ARBA" id="ARBA00022692"/>
    </source>
</evidence>
<comment type="subcellular location">
    <subcellularLocation>
        <location evidence="1">Membrane</location>
        <topology evidence="1">Multi-pass membrane protein</topology>
    </subcellularLocation>
</comment>
<keyword evidence="4 7" id="KW-1133">Transmembrane helix</keyword>
<keyword evidence="3 7" id="KW-0812">Transmembrane</keyword>
<evidence type="ECO:0000256" key="1">
    <source>
        <dbReference type="ARBA" id="ARBA00004141"/>
    </source>
</evidence>
<gene>
    <name evidence="9" type="ORF">EDB92DRAFT_1877122</name>
</gene>
<keyword evidence="5 7" id="KW-0472">Membrane</keyword>
<dbReference type="GO" id="GO:0030134">
    <property type="term" value="C:COPII-coated ER to Golgi transport vesicle"/>
    <property type="evidence" value="ECO:0007669"/>
    <property type="project" value="TreeGrafter"/>
</dbReference>
<evidence type="ECO:0000256" key="7">
    <source>
        <dbReference type="SAM" id="Phobius"/>
    </source>
</evidence>
<feature type="transmembrane region" description="Helical" evidence="7">
    <location>
        <begin position="53"/>
        <end position="83"/>
    </location>
</feature>
<feature type="chain" id="PRO_5042001074" evidence="8">
    <location>
        <begin position="19"/>
        <end position="248"/>
    </location>
</feature>
<evidence type="ECO:0000256" key="4">
    <source>
        <dbReference type="ARBA" id="ARBA00022989"/>
    </source>
</evidence>
<dbReference type="GO" id="GO:0000139">
    <property type="term" value="C:Golgi membrane"/>
    <property type="evidence" value="ECO:0007669"/>
    <property type="project" value="TreeGrafter"/>
</dbReference>
<dbReference type="PANTHER" id="PTHR13144">
    <property type="entry name" value="TEX261 PROTEIN"/>
    <property type="match status" value="1"/>
</dbReference>
<accession>A0AAD4QBH7</accession>
<feature type="transmembrane region" description="Helical" evidence="7">
    <location>
        <begin position="130"/>
        <end position="149"/>
    </location>
</feature>
<protein>
    <submittedName>
        <fullName evidence="9">DUF396-domain-containing protein</fullName>
    </submittedName>
</protein>
<dbReference type="EMBL" id="JAKELL010000050">
    <property type="protein sequence ID" value="KAH8987007.1"/>
    <property type="molecule type" value="Genomic_DNA"/>
</dbReference>
<reference evidence="9" key="1">
    <citation type="submission" date="2022-01" db="EMBL/GenBank/DDBJ databases">
        <title>Comparative genomics reveals a dynamic genome evolution in the ectomycorrhizal milk-cap (Lactarius) mushrooms.</title>
        <authorList>
            <consortium name="DOE Joint Genome Institute"/>
            <person name="Lebreton A."/>
            <person name="Tang N."/>
            <person name="Kuo A."/>
            <person name="LaButti K."/>
            <person name="Drula E."/>
            <person name="Barry K."/>
            <person name="Clum A."/>
            <person name="Lipzen A."/>
            <person name="Mousain D."/>
            <person name="Ng V."/>
            <person name="Wang R."/>
            <person name="Wang X."/>
            <person name="Dai Y."/>
            <person name="Henrissat B."/>
            <person name="Grigoriev I.V."/>
            <person name="Guerin-Laguette A."/>
            <person name="Yu F."/>
            <person name="Martin F.M."/>
        </authorList>
    </citation>
    <scope>NUCLEOTIDE SEQUENCE</scope>
    <source>
        <strain evidence="9">QP</strain>
    </source>
</reference>
<feature type="region of interest" description="Disordered" evidence="6">
    <location>
        <begin position="192"/>
        <end position="248"/>
    </location>
</feature>
<dbReference type="PANTHER" id="PTHR13144:SF0">
    <property type="entry name" value="PROTEIN TEX261"/>
    <property type="match status" value="1"/>
</dbReference>
<evidence type="ECO:0000313" key="10">
    <source>
        <dbReference type="Proteomes" id="UP001201163"/>
    </source>
</evidence>
<dbReference type="InterPro" id="IPR007277">
    <property type="entry name" value="Svp26/Tex261"/>
</dbReference>
<dbReference type="GO" id="GO:0005789">
    <property type="term" value="C:endoplasmic reticulum membrane"/>
    <property type="evidence" value="ECO:0007669"/>
    <property type="project" value="TreeGrafter"/>
</dbReference>
<proteinExistence type="inferred from homology"/>
<dbReference type="GO" id="GO:0006888">
    <property type="term" value="P:endoplasmic reticulum to Golgi vesicle-mediated transport"/>
    <property type="evidence" value="ECO:0007669"/>
    <property type="project" value="InterPro"/>
</dbReference>
<feature type="compositionally biased region" description="Pro residues" evidence="6">
    <location>
        <begin position="196"/>
        <end position="206"/>
    </location>
</feature>
<evidence type="ECO:0000256" key="5">
    <source>
        <dbReference type="ARBA" id="ARBA00023136"/>
    </source>
</evidence>
<dbReference type="AlphaFoldDB" id="A0AAD4QBH7"/>
<dbReference type="Pfam" id="PF04148">
    <property type="entry name" value="Erv26"/>
    <property type="match status" value="1"/>
</dbReference>
<dbReference type="GO" id="GO:0097020">
    <property type="term" value="F:COPII receptor activity"/>
    <property type="evidence" value="ECO:0007669"/>
    <property type="project" value="InterPro"/>
</dbReference>
<evidence type="ECO:0000256" key="6">
    <source>
        <dbReference type="SAM" id="MobiDB-lite"/>
    </source>
</evidence>
<name>A0AAD4QBH7_9AGAM</name>
<feature type="non-terminal residue" evidence="9">
    <location>
        <position position="248"/>
    </location>
</feature>
<keyword evidence="8" id="KW-0732">Signal</keyword>
<evidence type="ECO:0000256" key="2">
    <source>
        <dbReference type="ARBA" id="ARBA00008096"/>
    </source>
</evidence>
<feature type="signal peptide" evidence="8">
    <location>
        <begin position="1"/>
        <end position="18"/>
    </location>
</feature>
<sequence length="248" mass="26951">MSFLHLLRCVVPTLVCVAVDCICHATASGLLWLSELIEEHSKLAKVLGKRGIYVIISIHVLLAFTDALPLHKIAFSILCHFVYLQNFSHTWPVISLTSPSFVASCVLARQAAHKAYRGGPVVRPPSFGDMATFFGLCVWLTPLFLFLSLSANDNTLPTSVAQRSPPARSSLFRLMFGFLPGLRRASSRTAEGLIAPPSPGIPPPSPSHHSFPPRTPTRAMSHGEVHELSSAGLTPDFSLNRPPPKRTG</sequence>
<evidence type="ECO:0000256" key="8">
    <source>
        <dbReference type="SAM" id="SignalP"/>
    </source>
</evidence>
<comment type="similarity">
    <text evidence="2">Belongs to the SVP26 family.</text>
</comment>
<keyword evidence="10" id="KW-1185">Reference proteome</keyword>